<evidence type="ECO:0000313" key="2">
    <source>
        <dbReference type="EMBL" id="KAJ8747440.1"/>
    </source>
</evidence>
<feature type="region of interest" description="Disordered" evidence="1">
    <location>
        <begin position="1"/>
        <end position="43"/>
    </location>
</feature>
<dbReference type="PANTHER" id="PTHR37173:SF1">
    <property type="entry name" value="PROLINE-RICH FAMILY PROTEIN"/>
    <property type="match status" value="1"/>
</dbReference>
<evidence type="ECO:0000256" key="1">
    <source>
        <dbReference type="SAM" id="MobiDB-lite"/>
    </source>
</evidence>
<keyword evidence="3" id="KW-1185">Reference proteome</keyword>
<comment type="caution">
    <text evidence="2">The sequence shown here is derived from an EMBL/GenBank/DDBJ whole genome shotgun (WGS) entry which is preliminary data.</text>
</comment>
<dbReference type="InterPro" id="IPR028226">
    <property type="entry name" value="LIN37"/>
</dbReference>
<proteinExistence type="predicted"/>
<dbReference type="Pfam" id="PF15306">
    <property type="entry name" value="LIN37"/>
    <property type="match status" value="1"/>
</dbReference>
<feature type="compositionally biased region" description="Low complexity" evidence="1">
    <location>
        <begin position="10"/>
        <end position="22"/>
    </location>
</feature>
<name>A0AAV8S5V7_9ROSI</name>
<sequence length="296" mass="32582">MQASVTGMAITPSSSTNPNISSGSLVGEGGNQPQPQPHHPQHHLHPTTEAAIAKTVIYSSSQNSPNTNITPPQFIYPVASSGRGFIQSQRAVIRPQDQRLLPMASHTHHQPPNPNRHTSFPNPHHYAVTSPLPKPHLQVAASTSPSPVSNSNGHRYARSGDNAVITVTDRKVRISDGASLYALCRSWLRNGFLKENQPHNGDGAKCLARPLPISVVESHSPKKREREEEKAKEDEEGTNDNLSTKDLLKKHVEHAKRVRARLREERLKRIARYTTRLALLLPQHAEQLKSDAATGN</sequence>
<organism evidence="2 3">
    <name type="scientific">Erythroxylum novogranatense</name>
    <dbReference type="NCBI Taxonomy" id="1862640"/>
    <lineage>
        <taxon>Eukaryota</taxon>
        <taxon>Viridiplantae</taxon>
        <taxon>Streptophyta</taxon>
        <taxon>Embryophyta</taxon>
        <taxon>Tracheophyta</taxon>
        <taxon>Spermatophyta</taxon>
        <taxon>Magnoliopsida</taxon>
        <taxon>eudicotyledons</taxon>
        <taxon>Gunneridae</taxon>
        <taxon>Pentapetalae</taxon>
        <taxon>rosids</taxon>
        <taxon>fabids</taxon>
        <taxon>Malpighiales</taxon>
        <taxon>Erythroxylaceae</taxon>
        <taxon>Erythroxylum</taxon>
    </lineage>
</organism>
<feature type="region of interest" description="Disordered" evidence="1">
    <location>
        <begin position="104"/>
        <end position="157"/>
    </location>
</feature>
<dbReference type="GO" id="GO:0017053">
    <property type="term" value="C:transcription repressor complex"/>
    <property type="evidence" value="ECO:0007669"/>
    <property type="project" value="InterPro"/>
</dbReference>
<protein>
    <submittedName>
        <fullName evidence="2">Uncharacterized protein</fullName>
    </submittedName>
</protein>
<feature type="compositionally biased region" description="Basic and acidic residues" evidence="1">
    <location>
        <begin position="224"/>
        <end position="233"/>
    </location>
</feature>
<dbReference type="AlphaFoldDB" id="A0AAV8S5V7"/>
<feature type="region of interest" description="Disordered" evidence="1">
    <location>
        <begin position="217"/>
        <end position="245"/>
    </location>
</feature>
<gene>
    <name evidence="2" type="ORF">K2173_007546</name>
</gene>
<evidence type="ECO:0000313" key="3">
    <source>
        <dbReference type="Proteomes" id="UP001159364"/>
    </source>
</evidence>
<dbReference type="Proteomes" id="UP001159364">
    <property type="component" value="Unassembled WGS sequence"/>
</dbReference>
<reference evidence="2 3" key="1">
    <citation type="submission" date="2021-09" db="EMBL/GenBank/DDBJ databases">
        <title>Genomic insights and catalytic innovation underlie evolution of tropane alkaloids biosynthesis.</title>
        <authorList>
            <person name="Wang Y.-J."/>
            <person name="Tian T."/>
            <person name="Huang J.-P."/>
            <person name="Huang S.-X."/>
        </authorList>
    </citation>
    <scope>NUCLEOTIDE SEQUENCE [LARGE SCALE GENOMIC DNA]</scope>
    <source>
        <strain evidence="2">KIB-2018</strain>
        <tissue evidence="2">Leaf</tissue>
    </source>
</reference>
<dbReference type="EMBL" id="JAIWQS010000163">
    <property type="protein sequence ID" value="KAJ8747440.1"/>
    <property type="molecule type" value="Genomic_DNA"/>
</dbReference>
<dbReference type="PANTHER" id="PTHR37173">
    <property type="entry name" value="HYDROXYPROLINE-RICH GLYCOPROTEIN FAMILY PROTEIN"/>
    <property type="match status" value="1"/>
</dbReference>
<accession>A0AAV8S5V7</accession>
<feature type="compositionally biased region" description="Polar residues" evidence="1">
    <location>
        <begin position="140"/>
        <end position="153"/>
    </location>
</feature>